<accession>A0A514ABV7</accession>
<feature type="transmembrane region" description="Helical" evidence="11">
    <location>
        <begin position="279"/>
        <end position="298"/>
    </location>
</feature>
<keyword evidence="5 9" id="KW-0812">Transmembrane</keyword>
<evidence type="ECO:0000313" key="12">
    <source>
        <dbReference type="EMBL" id="QDH52401.1"/>
    </source>
</evidence>
<dbReference type="GO" id="GO:0005743">
    <property type="term" value="C:mitochondrial inner membrane"/>
    <property type="evidence" value="ECO:0007669"/>
    <property type="project" value="UniProtKB-SubCell"/>
</dbReference>
<dbReference type="PANTHER" id="PTHR11432:SF3">
    <property type="entry name" value="NADH-UBIQUINONE OXIDOREDUCTASE CHAIN 1"/>
    <property type="match status" value="1"/>
</dbReference>
<evidence type="ECO:0000256" key="4">
    <source>
        <dbReference type="ARBA" id="ARBA00022448"/>
    </source>
</evidence>
<feature type="transmembrane region" description="Helical" evidence="11">
    <location>
        <begin position="248"/>
        <end position="267"/>
    </location>
</feature>
<protein>
    <recommendedName>
        <fullName evidence="3 10">NADH-ubiquinone oxidoreductase chain 1</fullName>
        <ecNumber evidence="10">7.1.1.2</ecNumber>
    </recommendedName>
</protein>
<dbReference type="EC" id="7.1.1.2" evidence="10"/>
<dbReference type="AlphaFoldDB" id="A0A514ABV7"/>
<keyword evidence="8 11" id="KW-0472">Membrane</keyword>
<dbReference type="GO" id="GO:0003954">
    <property type="term" value="F:NADH dehydrogenase activity"/>
    <property type="evidence" value="ECO:0007669"/>
    <property type="project" value="TreeGrafter"/>
</dbReference>
<dbReference type="GO" id="GO:0009060">
    <property type="term" value="P:aerobic respiration"/>
    <property type="evidence" value="ECO:0007669"/>
    <property type="project" value="TreeGrafter"/>
</dbReference>
<keyword evidence="10 12" id="KW-0496">Mitochondrion</keyword>
<evidence type="ECO:0000256" key="1">
    <source>
        <dbReference type="ARBA" id="ARBA00004141"/>
    </source>
</evidence>
<comment type="catalytic activity">
    <reaction evidence="10">
        <text>a ubiquinone + NADH + 5 H(+)(in) = a ubiquinol + NAD(+) + 4 H(+)(out)</text>
        <dbReference type="Rhea" id="RHEA:29091"/>
        <dbReference type="Rhea" id="RHEA-COMP:9565"/>
        <dbReference type="Rhea" id="RHEA-COMP:9566"/>
        <dbReference type="ChEBI" id="CHEBI:15378"/>
        <dbReference type="ChEBI" id="CHEBI:16389"/>
        <dbReference type="ChEBI" id="CHEBI:17976"/>
        <dbReference type="ChEBI" id="CHEBI:57540"/>
        <dbReference type="ChEBI" id="CHEBI:57945"/>
        <dbReference type="EC" id="7.1.1.2"/>
    </reaction>
</comment>
<dbReference type="PANTHER" id="PTHR11432">
    <property type="entry name" value="NADH DEHYDROGENASE SUBUNIT 1"/>
    <property type="match status" value="1"/>
</dbReference>
<evidence type="ECO:0000256" key="8">
    <source>
        <dbReference type="ARBA" id="ARBA00023136"/>
    </source>
</evidence>
<evidence type="ECO:0000256" key="6">
    <source>
        <dbReference type="ARBA" id="ARBA00022989"/>
    </source>
</evidence>
<organism evidence="12">
    <name type="scientific">Chordodes sp. VVA-2019</name>
    <dbReference type="NCBI Taxonomy" id="2586751"/>
    <lineage>
        <taxon>Eukaryota</taxon>
        <taxon>Metazoa</taxon>
        <taxon>Ecdysozoa</taxon>
        <taxon>Nematomorpha</taxon>
        <taxon>Gordioida</taxon>
        <taxon>Chordodea</taxon>
        <taxon>Chordodoidea</taxon>
        <taxon>Chordodidae</taxon>
        <taxon>Chordodes</taxon>
    </lineage>
</organism>
<keyword evidence="9" id="KW-0520">NAD</keyword>
<comment type="similarity">
    <text evidence="2 9">Belongs to the complex I subunit 1 family.</text>
</comment>
<dbReference type="EMBL" id="MG257764">
    <property type="protein sequence ID" value="QDH52401.1"/>
    <property type="molecule type" value="Genomic_DNA"/>
</dbReference>
<name>A0A514ABV7_9BILA</name>
<geneLocation type="mitochondrion" evidence="12"/>
<evidence type="ECO:0000256" key="9">
    <source>
        <dbReference type="RuleBase" id="RU000471"/>
    </source>
</evidence>
<feature type="transmembrane region" description="Helical" evidence="11">
    <location>
        <begin position="214"/>
        <end position="236"/>
    </location>
</feature>
<dbReference type="Pfam" id="PF00146">
    <property type="entry name" value="NADHdh"/>
    <property type="match status" value="1"/>
</dbReference>
<comment type="subcellular location">
    <subcellularLocation>
        <location evidence="1">Membrane</location>
        <topology evidence="1">Multi-pass membrane protein</topology>
    </subcellularLocation>
    <subcellularLocation>
        <location evidence="9">Mitochondrion inner membrane</location>
        <topology evidence="9">Multi-pass membrane protein</topology>
    </subcellularLocation>
</comment>
<dbReference type="InterPro" id="IPR018086">
    <property type="entry name" value="NADH_UbQ_OxRdtase_su1_CS"/>
</dbReference>
<evidence type="ECO:0000256" key="10">
    <source>
        <dbReference type="RuleBase" id="RU000473"/>
    </source>
</evidence>
<feature type="transmembrane region" description="Helical" evidence="11">
    <location>
        <begin position="103"/>
        <end position="124"/>
    </location>
</feature>
<proteinExistence type="inferred from homology"/>
<keyword evidence="7 10" id="KW-0830">Ubiquinone</keyword>
<evidence type="ECO:0000256" key="2">
    <source>
        <dbReference type="ARBA" id="ARBA00010535"/>
    </source>
</evidence>
<keyword evidence="4" id="KW-0813">Transport</keyword>
<sequence>MVLFEVVLTQASLLVSMSFYTLLERKMLGSAQLRKGPNKVPILGLVQPFMDALKLLSKKNLFYSVILKRLWKVVPILGLVLYLVLFEVVLTQASYALKVYSTMLMMMVLLSLSVYSIMIMGWTSNNKFTNMGATRAVSQAISYELILSLLLLILAALSCNLLVLQWKDNLNYLFTVMLGGCMMMLLSSMAEVNRTPFDLMEGESELVSGFNTEFFGGYFALIFMGEYMGMMFFSYFMSYMFMNQFMNMYLMFFAVVMSILIVEFRLSFPRFRYDLLMKFCWEVILYIILMWMFFYLLLF</sequence>
<dbReference type="InterPro" id="IPR001694">
    <property type="entry name" value="NADH_UbQ_OxRdtase_su1/FPO"/>
</dbReference>
<dbReference type="PROSITE" id="PS00668">
    <property type="entry name" value="COMPLEX1_ND1_2"/>
    <property type="match status" value="1"/>
</dbReference>
<evidence type="ECO:0000256" key="5">
    <source>
        <dbReference type="ARBA" id="ARBA00022692"/>
    </source>
</evidence>
<gene>
    <name evidence="12" type="primary">ND1</name>
</gene>
<reference evidence="12" key="1">
    <citation type="journal article" date="2019" name="Nucleic Acids Res.">
        <title>Coding palindromes in mitochondrial genes of Nematomorpha.</title>
        <authorList>
            <person name="Mikhailov K.V."/>
            <person name="Efeykin B.D."/>
            <person name="Panchin A.Y."/>
            <person name="Knorre D.A."/>
            <person name="Logacheva M.D."/>
            <person name="Penin A.A."/>
            <person name="Muntyan M.S."/>
            <person name="Nikitin M.A."/>
            <person name="Popova O.V."/>
            <person name="Zanegina O.N."/>
            <person name="Vyssokikh M.Y."/>
            <person name="Spiridonov S.E."/>
            <person name="Aleoshin V.V."/>
            <person name="Panchin Y.V."/>
        </authorList>
    </citation>
    <scope>NUCLEOTIDE SEQUENCE</scope>
</reference>
<keyword evidence="6 11" id="KW-1133">Transmembrane helix</keyword>
<feature type="transmembrane region" description="Helical" evidence="11">
    <location>
        <begin position="73"/>
        <end position="97"/>
    </location>
</feature>
<evidence type="ECO:0000256" key="7">
    <source>
        <dbReference type="ARBA" id="ARBA00023075"/>
    </source>
</evidence>
<dbReference type="GO" id="GO:0008137">
    <property type="term" value="F:NADH dehydrogenase (ubiquinone) activity"/>
    <property type="evidence" value="ECO:0007669"/>
    <property type="project" value="UniProtKB-EC"/>
</dbReference>
<evidence type="ECO:0000256" key="11">
    <source>
        <dbReference type="SAM" id="Phobius"/>
    </source>
</evidence>
<evidence type="ECO:0000256" key="3">
    <source>
        <dbReference type="ARBA" id="ARBA00021009"/>
    </source>
</evidence>
<feature type="transmembrane region" description="Helical" evidence="11">
    <location>
        <begin position="145"/>
        <end position="166"/>
    </location>
</feature>
<feature type="transmembrane region" description="Helical" evidence="11">
    <location>
        <begin position="172"/>
        <end position="193"/>
    </location>
</feature>